<evidence type="ECO:0000313" key="6">
    <source>
        <dbReference type="Proteomes" id="UP001253545"/>
    </source>
</evidence>
<keyword evidence="6" id="KW-1185">Reference proteome</keyword>
<comment type="similarity">
    <text evidence="3 4">Belongs to the bacterial glucokinase family.</text>
</comment>
<dbReference type="SUPFAM" id="SSF53067">
    <property type="entry name" value="Actin-like ATPase domain"/>
    <property type="match status" value="1"/>
</dbReference>
<keyword evidence="1 3" id="KW-0808">Transferase</keyword>
<proteinExistence type="inferred from homology"/>
<comment type="catalytic activity">
    <reaction evidence="3">
        <text>D-glucose + ATP = D-glucose 6-phosphate + ADP + H(+)</text>
        <dbReference type="Rhea" id="RHEA:17825"/>
        <dbReference type="ChEBI" id="CHEBI:4167"/>
        <dbReference type="ChEBI" id="CHEBI:15378"/>
        <dbReference type="ChEBI" id="CHEBI:30616"/>
        <dbReference type="ChEBI" id="CHEBI:61548"/>
        <dbReference type="ChEBI" id="CHEBI:456216"/>
        <dbReference type="EC" id="2.7.1.2"/>
    </reaction>
</comment>
<evidence type="ECO:0000256" key="2">
    <source>
        <dbReference type="ARBA" id="ARBA00022777"/>
    </source>
</evidence>
<keyword evidence="2 3" id="KW-0418">Kinase</keyword>
<evidence type="ECO:0000313" key="5">
    <source>
        <dbReference type="EMBL" id="MDT0594031.1"/>
    </source>
</evidence>
<dbReference type="CDD" id="cd24008">
    <property type="entry name" value="ASKHA_NBD_GLK"/>
    <property type="match status" value="1"/>
</dbReference>
<keyword evidence="3" id="KW-0324">Glycolysis</keyword>
<dbReference type="InterPro" id="IPR050201">
    <property type="entry name" value="Bacterial_glucokinase"/>
</dbReference>
<dbReference type="EC" id="2.7.1.2" evidence="3"/>
<dbReference type="Pfam" id="PF02685">
    <property type="entry name" value="Glucokinase"/>
    <property type="match status" value="1"/>
</dbReference>
<accession>A0ABU2ZN28</accession>
<protein>
    <recommendedName>
        <fullName evidence="3">Glucokinase</fullName>
        <ecNumber evidence="3">2.7.1.2</ecNumber>
    </recommendedName>
    <alternativeName>
        <fullName evidence="3">Glucose kinase</fullName>
    </alternativeName>
</protein>
<organism evidence="5 6">
    <name type="scientific">Glaciecola petra</name>
    <dbReference type="NCBI Taxonomy" id="3075602"/>
    <lineage>
        <taxon>Bacteria</taxon>
        <taxon>Pseudomonadati</taxon>
        <taxon>Pseudomonadota</taxon>
        <taxon>Gammaproteobacteria</taxon>
        <taxon>Alteromonadales</taxon>
        <taxon>Alteromonadaceae</taxon>
        <taxon>Glaciecola</taxon>
    </lineage>
</organism>
<dbReference type="InterPro" id="IPR003836">
    <property type="entry name" value="Glucokinase"/>
</dbReference>
<dbReference type="EMBL" id="JAVRHX010000001">
    <property type="protein sequence ID" value="MDT0594031.1"/>
    <property type="molecule type" value="Genomic_DNA"/>
</dbReference>
<comment type="caution">
    <text evidence="5">The sequence shown here is derived from an EMBL/GenBank/DDBJ whole genome shotgun (WGS) entry which is preliminary data.</text>
</comment>
<dbReference type="Gene3D" id="3.30.420.40">
    <property type="match status" value="1"/>
</dbReference>
<gene>
    <name evidence="3 5" type="primary">glk</name>
    <name evidence="5" type="ORF">RM552_04160</name>
</gene>
<comment type="subcellular location">
    <subcellularLocation>
        <location evidence="3">Cytoplasm</location>
    </subcellularLocation>
</comment>
<keyword evidence="3" id="KW-0547">Nucleotide-binding</keyword>
<evidence type="ECO:0000256" key="4">
    <source>
        <dbReference type="RuleBase" id="RU004046"/>
    </source>
</evidence>
<dbReference type="Gene3D" id="3.40.367.20">
    <property type="match status" value="1"/>
</dbReference>
<dbReference type="Proteomes" id="UP001253545">
    <property type="component" value="Unassembled WGS sequence"/>
</dbReference>
<evidence type="ECO:0000256" key="3">
    <source>
        <dbReference type="HAMAP-Rule" id="MF_00524"/>
    </source>
</evidence>
<dbReference type="PANTHER" id="PTHR47690:SF1">
    <property type="entry name" value="GLUCOKINASE"/>
    <property type="match status" value="1"/>
</dbReference>
<dbReference type="NCBIfam" id="TIGR00749">
    <property type="entry name" value="glk"/>
    <property type="match status" value="1"/>
</dbReference>
<evidence type="ECO:0000256" key="1">
    <source>
        <dbReference type="ARBA" id="ARBA00022679"/>
    </source>
</evidence>
<dbReference type="RefSeq" id="WP_311367520.1">
    <property type="nucleotide sequence ID" value="NZ_JAVRHX010000001.1"/>
</dbReference>
<keyword evidence="3" id="KW-0963">Cytoplasm</keyword>
<feature type="binding site" evidence="3">
    <location>
        <begin position="10"/>
        <end position="15"/>
    </location>
    <ligand>
        <name>ATP</name>
        <dbReference type="ChEBI" id="CHEBI:30616"/>
    </ligand>
</feature>
<keyword evidence="3" id="KW-0067">ATP-binding</keyword>
<dbReference type="HAMAP" id="MF_00524">
    <property type="entry name" value="Glucokinase"/>
    <property type="match status" value="1"/>
</dbReference>
<dbReference type="GO" id="GO:0004340">
    <property type="term" value="F:glucokinase activity"/>
    <property type="evidence" value="ECO:0007669"/>
    <property type="project" value="UniProtKB-EC"/>
</dbReference>
<name>A0ABU2ZN28_9ALTE</name>
<dbReference type="InterPro" id="IPR043129">
    <property type="entry name" value="ATPase_NBD"/>
</dbReference>
<reference evidence="5 6" key="1">
    <citation type="submission" date="2023-09" db="EMBL/GenBank/DDBJ databases">
        <authorList>
            <person name="Rey-Velasco X."/>
        </authorList>
    </citation>
    <scope>NUCLEOTIDE SEQUENCE [LARGE SCALE GENOMIC DNA]</scope>
    <source>
        <strain evidence="5 6">P117</strain>
    </source>
</reference>
<sequence>MLTAGPRFVADVGGTNIRLALIENGRISKIEKYLCTEFETIVDAINHFQKQTITGSFTAGCIAIACPVNNDIVKMTNHSWVFSKKALKSELALEQLFVINDFTAVAHSLPTLNHNQVIQIGAGSAKENGNIAVFGPGTGLGVEHLTWTGLGWQTLDGEGGHVDFAPNDKNDIIIWQYLHKTFGRASAEEVLSGRGIVNIYRALCLHHKQTLSFEEPSHITKAGLANSDAMARLAITQFCRVMGSFAGNLALNLCTSGGVFIGGGVTSKLGEFFLQSDFRQYFEAKGDFAHYVKDIPTYLIKEPDHGLLGALAYLTQHTQRSNIDE</sequence>
<dbReference type="PANTHER" id="PTHR47690">
    <property type="entry name" value="GLUCOKINASE"/>
    <property type="match status" value="1"/>
</dbReference>